<sequence>MHRGARLAHAPLLVHHRHHGHRASLPASVPWPGIGRRLAPPEPFRPGAITRDHRALLPTRPPGRSPSGGRDGSPRDAPTARPPAADHPVIGASSTPSPTAPGRPARAWARRPDLVRQGDGQTPRSPGDRAAGRWAPTTDRDGDHRVITPPASGITTPSRGSSASRRSPGDHATLGTPARGLLRGDRPAAGAAGPPPIRARPAHLRPGSGASSIAGDQLGIAAADLPDDKRPRAERRPVFGGPPGR</sequence>
<proteinExistence type="predicted"/>
<feature type="compositionally biased region" description="Low complexity" evidence="1">
    <location>
        <begin position="157"/>
        <end position="166"/>
    </location>
</feature>
<dbReference type="EMBL" id="CP036431">
    <property type="protein sequence ID" value="QDV39652.1"/>
    <property type="molecule type" value="Genomic_DNA"/>
</dbReference>
<accession>A0A518HFM8</accession>
<reference evidence="2 3" key="1">
    <citation type="submission" date="2019-02" db="EMBL/GenBank/DDBJ databases">
        <title>Deep-cultivation of Planctomycetes and their phenomic and genomic characterization uncovers novel biology.</title>
        <authorList>
            <person name="Wiegand S."/>
            <person name="Jogler M."/>
            <person name="Boedeker C."/>
            <person name="Pinto D."/>
            <person name="Vollmers J."/>
            <person name="Rivas-Marin E."/>
            <person name="Kohn T."/>
            <person name="Peeters S.H."/>
            <person name="Heuer A."/>
            <person name="Rast P."/>
            <person name="Oberbeckmann S."/>
            <person name="Bunk B."/>
            <person name="Jeske O."/>
            <person name="Meyerdierks A."/>
            <person name="Storesund J.E."/>
            <person name="Kallscheuer N."/>
            <person name="Luecker S."/>
            <person name="Lage O.M."/>
            <person name="Pohl T."/>
            <person name="Merkel B.J."/>
            <person name="Hornburger P."/>
            <person name="Mueller R.-W."/>
            <person name="Bruemmer F."/>
            <person name="Labrenz M."/>
            <person name="Spormann A.M."/>
            <person name="Op den Camp H."/>
            <person name="Overmann J."/>
            <person name="Amann R."/>
            <person name="Jetten M.S.M."/>
            <person name="Mascher T."/>
            <person name="Medema M.H."/>
            <person name="Devos D.P."/>
            <person name="Kaster A.-K."/>
            <person name="Ovreas L."/>
            <person name="Rohde M."/>
            <person name="Galperin M.Y."/>
            <person name="Jogler C."/>
        </authorList>
    </citation>
    <scope>NUCLEOTIDE SEQUENCE [LARGE SCALE GENOMIC DNA]</scope>
    <source>
        <strain evidence="2 3">ElP</strain>
        <plasmid evidence="3">pelp_5</plasmid>
    </source>
</reference>
<feature type="compositionally biased region" description="Basic and acidic residues" evidence="1">
    <location>
        <begin position="226"/>
        <end position="237"/>
    </location>
</feature>
<keyword evidence="3" id="KW-1185">Reference proteome</keyword>
<organism evidence="2 3">
    <name type="scientific">Tautonia plasticadhaerens</name>
    <dbReference type="NCBI Taxonomy" id="2527974"/>
    <lineage>
        <taxon>Bacteria</taxon>
        <taxon>Pseudomonadati</taxon>
        <taxon>Planctomycetota</taxon>
        <taxon>Planctomycetia</taxon>
        <taxon>Isosphaerales</taxon>
        <taxon>Isosphaeraceae</taxon>
        <taxon>Tautonia</taxon>
    </lineage>
</organism>
<feature type="region of interest" description="Disordered" evidence="1">
    <location>
        <begin position="18"/>
        <end position="245"/>
    </location>
</feature>
<dbReference type="AlphaFoldDB" id="A0A518HFM8"/>
<protein>
    <submittedName>
        <fullName evidence="2">Uncharacterized protein</fullName>
    </submittedName>
</protein>
<geneLocation type="plasmid" evidence="3">
    <name>pelp_5</name>
</geneLocation>
<evidence type="ECO:0000256" key="1">
    <source>
        <dbReference type="SAM" id="MobiDB-lite"/>
    </source>
</evidence>
<dbReference type="KEGG" id="tpla:ElP_76240"/>
<name>A0A518HFM8_9BACT</name>
<gene>
    <name evidence="2" type="ORF">ElP_76240</name>
</gene>
<dbReference type="Proteomes" id="UP000317835">
    <property type="component" value="Plasmid pElP_5"/>
</dbReference>
<keyword evidence="2" id="KW-0614">Plasmid</keyword>
<evidence type="ECO:0000313" key="2">
    <source>
        <dbReference type="EMBL" id="QDV39652.1"/>
    </source>
</evidence>
<evidence type="ECO:0000313" key="3">
    <source>
        <dbReference type="Proteomes" id="UP000317835"/>
    </source>
</evidence>